<dbReference type="GeneID" id="110151065"/>
<dbReference type="InterPro" id="IPR035787">
    <property type="entry name" value="SPRY/PRY_TRIM58"/>
</dbReference>
<dbReference type="PANTHER" id="PTHR24103">
    <property type="entry name" value="E3 UBIQUITIN-PROTEIN LIGASE TRIM"/>
    <property type="match status" value="1"/>
</dbReference>
<evidence type="ECO:0000259" key="7">
    <source>
        <dbReference type="PROSITE" id="PS50119"/>
    </source>
</evidence>
<dbReference type="InterPro" id="IPR001841">
    <property type="entry name" value="Znf_RING"/>
</dbReference>
<organism evidence="9 10">
    <name type="scientific">Odocoileus virginianus</name>
    <name type="common">White-tailed deer</name>
    <dbReference type="NCBI Taxonomy" id="9874"/>
    <lineage>
        <taxon>Eukaryota</taxon>
        <taxon>Metazoa</taxon>
        <taxon>Chordata</taxon>
        <taxon>Craniata</taxon>
        <taxon>Vertebrata</taxon>
        <taxon>Euteleostomi</taxon>
        <taxon>Mammalia</taxon>
        <taxon>Eutheria</taxon>
        <taxon>Laurasiatheria</taxon>
        <taxon>Artiodactyla</taxon>
        <taxon>Ruminantia</taxon>
        <taxon>Pecora</taxon>
        <taxon>Cervidae</taxon>
        <taxon>Odocoileinae</taxon>
        <taxon>Odocoileus</taxon>
    </lineage>
</organism>
<dbReference type="InterPro" id="IPR017907">
    <property type="entry name" value="Znf_RING_CS"/>
</dbReference>
<dbReference type="CDD" id="cd16606">
    <property type="entry name" value="RING-HC_TRIM58_C-IV"/>
    <property type="match status" value="1"/>
</dbReference>
<dbReference type="PROSITE" id="PS50188">
    <property type="entry name" value="B302_SPRY"/>
    <property type="match status" value="1"/>
</dbReference>
<dbReference type="InterPro" id="IPR003879">
    <property type="entry name" value="Butyrophylin_SPRY"/>
</dbReference>
<dbReference type="InterPro" id="IPR003877">
    <property type="entry name" value="SPRY_dom"/>
</dbReference>
<evidence type="ECO:0000256" key="5">
    <source>
        <dbReference type="SAM" id="Coils"/>
    </source>
</evidence>
<dbReference type="CDD" id="cd15816">
    <property type="entry name" value="SPRY_PRY_TRIM58"/>
    <property type="match status" value="1"/>
</dbReference>
<reference evidence="10" key="2">
    <citation type="submission" date="2025-08" db="UniProtKB">
        <authorList>
            <consortium name="RefSeq"/>
        </authorList>
    </citation>
    <scope>IDENTIFICATION</scope>
    <source>
        <tissue evidence="10">Tongue muscle</tissue>
    </source>
</reference>
<feature type="domain" description="B30.2/SPRY" evidence="8">
    <location>
        <begin position="273"/>
        <end position="464"/>
    </location>
</feature>
<feature type="coiled-coil region" evidence="5">
    <location>
        <begin position="195"/>
        <end position="240"/>
    </location>
</feature>
<dbReference type="CDD" id="cd19780">
    <property type="entry name" value="Bbox2_TRIM39-like"/>
    <property type="match status" value="1"/>
</dbReference>
<dbReference type="InterPro" id="IPR042699">
    <property type="entry name" value="TRIM58_RING-HC"/>
</dbReference>
<dbReference type="SUPFAM" id="SSF57845">
    <property type="entry name" value="B-box zinc-binding domain"/>
    <property type="match status" value="1"/>
</dbReference>
<dbReference type="Proteomes" id="UP001652640">
    <property type="component" value="Chromosome 3"/>
</dbReference>
<evidence type="ECO:0000256" key="2">
    <source>
        <dbReference type="ARBA" id="ARBA00022771"/>
    </source>
</evidence>
<evidence type="ECO:0000259" key="6">
    <source>
        <dbReference type="PROSITE" id="PS50089"/>
    </source>
</evidence>
<accession>A0A6J0Z8J9</accession>
<reference evidence="9" key="1">
    <citation type="journal article" date="2022" name="J. Hered.">
        <title>A De Novo Chromosome-Level Genome Assembly of the White-Tailed Deer, Odocoileus Virginianus.</title>
        <authorList>
            <person name="London E.W."/>
            <person name="Roca A.L."/>
            <person name="Novakofski J.E."/>
            <person name="Mateus-Pinilla N.E."/>
        </authorList>
    </citation>
    <scope>NUCLEOTIDE SEQUENCE [LARGE SCALE GENOMIC DNA]</scope>
</reference>
<dbReference type="KEGG" id="ovr:110151065"/>
<dbReference type="Gene3D" id="2.60.120.920">
    <property type="match status" value="1"/>
</dbReference>
<dbReference type="GO" id="GO:0008270">
    <property type="term" value="F:zinc ion binding"/>
    <property type="evidence" value="ECO:0007669"/>
    <property type="project" value="UniProtKB-KW"/>
</dbReference>
<dbReference type="SUPFAM" id="SSF49899">
    <property type="entry name" value="Concanavalin A-like lectins/glucanases"/>
    <property type="match status" value="1"/>
</dbReference>
<dbReference type="RefSeq" id="XP_020769964.2">
    <property type="nucleotide sequence ID" value="XM_020914305.2"/>
</dbReference>
<dbReference type="PROSITE" id="PS50089">
    <property type="entry name" value="ZF_RING_2"/>
    <property type="match status" value="1"/>
</dbReference>
<dbReference type="SMART" id="SM00589">
    <property type="entry name" value="PRY"/>
    <property type="match status" value="1"/>
</dbReference>
<sequence>MASGSPGERLCEEARCPVCLDFLQNPVSVDCGHSFCLRCISEFCEKSDSAQGGLYACPQCRGPFRLESFRPNRQLASLVDSVRQLGLGAEPSGARLCVRHGEELTRFCEEDQEVLCWVCDTTPEHRSHHTISLQEAARCYQIKLQVAQELVRKELEEASTQEANVGRKTVIWKEKVEMQRQRFRSEFEKYRGFLALEEQLQLRRLEEEERATLQKLRESRNRLAQQGRALKELAEELEERCQRPALGLLEGVGGALSRSTNVTHLEPESIAMELKTMCRIPGMREMLKKFQVDIKLDPATAHPSLLLTADLRSVQDGELWRDVPNNPERFDTWPCILGLQNFSSGRHYWEVMVGERAEWGLGVCQDTVSRKGEITPSPENGVWAMWLLKGSEYMVLASPSVPLLHLERPRCIGIFLDYEAGEISFYNITSGSFIYTFNHLFSGFLRPYFFICDTTPLILPPMTNVELENWASGGHFDSASNIRDDSS</sequence>
<dbReference type="Pfam" id="PF15227">
    <property type="entry name" value="zf-C3HC4_4"/>
    <property type="match status" value="1"/>
</dbReference>
<keyword evidence="3" id="KW-0862">Zinc</keyword>
<evidence type="ECO:0000313" key="9">
    <source>
        <dbReference type="Proteomes" id="UP001652640"/>
    </source>
</evidence>
<dbReference type="Gene3D" id="3.30.160.60">
    <property type="entry name" value="Classic Zinc Finger"/>
    <property type="match status" value="1"/>
</dbReference>
<dbReference type="PROSITE" id="PS00518">
    <property type="entry name" value="ZF_RING_1"/>
    <property type="match status" value="1"/>
</dbReference>
<dbReference type="SMART" id="SM00184">
    <property type="entry name" value="RING"/>
    <property type="match status" value="1"/>
</dbReference>
<keyword evidence="5" id="KW-0175">Coiled coil</keyword>
<evidence type="ECO:0000256" key="4">
    <source>
        <dbReference type="PROSITE-ProRule" id="PRU00024"/>
    </source>
</evidence>
<proteinExistence type="predicted"/>
<dbReference type="OrthoDB" id="128536at2759"/>
<dbReference type="PROSITE" id="PS50119">
    <property type="entry name" value="ZF_BBOX"/>
    <property type="match status" value="1"/>
</dbReference>
<dbReference type="SMART" id="SM00449">
    <property type="entry name" value="SPRY"/>
    <property type="match status" value="1"/>
</dbReference>
<dbReference type="SUPFAM" id="SSF57850">
    <property type="entry name" value="RING/U-box"/>
    <property type="match status" value="1"/>
</dbReference>
<evidence type="ECO:0000259" key="8">
    <source>
        <dbReference type="PROSITE" id="PS50188"/>
    </source>
</evidence>
<dbReference type="FunCoup" id="A0A6J0Z8J9">
    <property type="interactions" value="4"/>
</dbReference>
<dbReference type="PRINTS" id="PR01407">
    <property type="entry name" value="BUTYPHLNCDUF"/>
</dbReference>
<keyword evidence="2 4" id="KW-0863">Zinc-finger</keyword>
<evidence type="ECO:0000313" key="10">
    <source>
        <dbReference type="RefSeq" id="XP_020769964.2"/>
    </source>
</evidence>
<keyword evidence="1" id="KW-0479">Metal-binding</keyword>
<evidence type="ECO:0000256" key="1">
    <source>
        <dbReference type="ARBA" id="ARBA00022723"/>
    </source>
</evidence>
<dbReference type="InterPro" id="IPR000315">
    <property type="entry name" value="Znf_B-box"/>
</dbReference>
<keyword evidence="9" id="KW-1185">Reference proteome</keyword>
<name>A0A6J0Z8J9_ODOVR</name>
<dbReference type="InterPro" id="IPR043136">
    <property type="entry name" value="B30.2/SPRY_sf"/>
</dbReference>
<dbReference type="Gene3D" id="3.30.40.10">
    <property type="entry name" value="Zinc/RING finger domain, C3HC4 (zinc finger)"/>
    <property type="match status" value="1"/>
</dbReference>
<dbReference type="InterPro" id="IPR001870">
    <property type="entry name" value="B30.2/SPRY"/>
</dbReference>
<dbReference type="InterPro" id="IPR050143">
    <property type="entry name" value="TRIM/RBCC"/>
</dbReference>
<feature type="domain" description="B box-type" evidence="7">
    <location>
        <begin position="92"/>
        <end position="133"/>
    </location>
</feature>
<evidence type="ECO:0000256" key="3">
    <source>
        <dbReference type="ARBA" id="ARBA00022833"/>
    </source>
</evidence>
<dbReference type="InterPro" id="IPR013320">
    <property type="entry name" value="ConA-like_dom_sf"/>
</dbReference>
<protein>
    <submittedName>
        <fullName evidence="10">E3 ubiquitin-protein ligase TRIM58</fullName>
    </submittedName>
</protein>
<gene>
    <name evidence="10" type="primary">TRIM58</name>
</gene>
<dbReference type="Pfam" id="PF00643">
    <property type="entry name" value="zf-B_box"/>
    <property type="match status" value="1"/>
</dbReference>
<dbReference type="InterPro" id="IPR013083">
    <property type="entry name" value="Znf_RING/FYVE/PHD"/>
</dbReference>
<dbReference type="Pfam" id="PF13765">
    <property type="entry name" value="PRY"/>
    <property type="match status" value="1"/>
</dbReference>
<dbReference type="AlphaFoldDB" id="A0A6J0Z8J9"/>
<dbReference type="Pfam" id="PF00622">
    <property type="entry name" value="SPRY"/>
    <property type="match status" value="1"/>
</dbReference>
<dbReference type="SMART" id="SM00336">
    <property type="entry name" value="BBOX"/>
    <property type="match status" value="1"/>
</dbReference>
<dbReference type="InParanoid" id="A0A6J0Z8J9"/>
<dbReference type="InterPro" id="IPR006574">
    <property type="entry name" value="PRY"/>
</dbReference>
<feature type="domain" description="RING-type" evidence="6">
    <location>
        <begin position="16"/>
        <end position="61"/>
    </location>
</feature>